<protein>
    <recommendedName>
        <fullName evidence="2">RRM domain-containing protein</fullName>
    </recommendedName>
</protein>
<name>A0A8S9KIG3_BRACR</name>
<dbReference type="AlphaFoldDB" id="A0A8S9KIG3"/>
<comment type="caution">
    <text evidence="1">The sequence shown here is derived from an EMBL/GenBank/DDBJ whole genome shotgun (WGS) entry which is preliminary data.</text>
</comment>
<evidence type="ECO:0000313" key="1">
    <source>
        <dbReference type="EMBL" id="KAF2593266.1"/>
    </source>
</evidence>
<dbReference type="InterPro" id="IPR035979">
    <property type="entry name" value="RBD_domain_sf"/>
</dbReference>
<gene>
    <name evidence="1" type="ORF">F2Q70_00045340</name>
</gene>
<proteinExistence type="predicted"/>
<reference evidence="1" key="1">
    <citation type="submission" date="2019-12" db="EMBL/GenBank/DDBJ databases">
        <title>Genome sequencing and annotation of Brassica cretica.</title>
        <authorList>
            <person name="Studholme D.J."/>
            <person name="Sarris P.F."/>
        </authorList>
    </citation>
    <scope>NUCLEOTIDE SEQUENCE</scope>
    <source>
        <strain evidence="1">PFS-102/07</strain>
        <tissue evidence="1">Leaf</tissue>
    </source>
</reference>
<dbReference type="GO" id="GO:0003676">
    <property type="term" value="F:nucleic acid binding"/>
    <property type="evidence" value="ECO:0007669"/>
    <property type="project" value="InterPro"/>
</dbReference>
<evidence type="ECO:0008006" key="2">
    <source>
        <dbReference type="Google" id="ProtNLM"/>
    </source>
</evidence>
<dbReference type="SUPFAM" id="SSF54928">
    <property type="entry name" value="RNA-binding domain, RBD"/>
    <property type="match status" value="1"/>
</dbReference>
<accession>A0A8S9KIG3</accession>
<dbReference type="EMBL" id="QGKY02000164">
    <property type="protein sequence ID" value="KAF2593266.1"/>
    <property type="molecule type" value="Genomic_DNA"/>
</dbReference>
<organism evidence="1">
    <name type="scientific">Brassica cretica</name>
    <name type="common">Mustard</name>
    <dbReference type="NCBI Taxonomy" id="69181"/>
    <lineage>
        <taxon>Eukaryota</taxon>
        <taxon>Viridiplantae</taxon>
        <taxon>Streptophyta</taxon>
        <taxon>Embryophyta</taxon>
        <taxon>Tracheophyta</taxon>
        <taxon>Spermatophyta</taxon>
        <taxon>Magnoliopsida</taxon>
        <taxon>eudicotyledons</taxon>
        <taxon>Gunneridae</taxon>
        <taxon>Pentapetalae</taxon>
        <taxon>rosids</taxon>
        <taxon>malvids</taxon>
        <taxon>Brassicales</taxon>
        <taxon>Brassicaceae</taxon>
        <taxon>Brassiceae</taxon>
        <taxon>Brassica</taxon>
    </lineage>
</organism>
<sequence>MLIISTTSNFSLASTTFRLRGSVEIIPPHEMLVFSFFAWESRALVTFTTREGAEKAFQALSKFLFIDDQRLKLAWATPLEVGGSSNTENNDASSNIPIICQYCRATAAAVENESDTSQMLHRLSMLKHYQSPSWHVNQNTNAL</sequence>